<dbReference type="eggNOG" id="COG2963">
    <property type="taxonomic scope" value="Bacteria"/>
</dbReference>
<evidence type="ECO:0000256" key="2">
    <source>
        <dbReference type="SAM" id="Coils"/>
    </source>
</evidence>
<sequence length="447" mass="53440">MSKLTSQEKYLIVQRYLTENVSFRDLEKELGVDSSSIRYWVKLSEYHGSEAFDFPYTNYSAAFKLKVIQRIEEEEYSIREASAMFHIPDFSMVRRWRKKWLEGGKEALESTRKGPTQMTSHKKKEDSMDSYEALKKENERLRMENEYLKKVRDLSSKKESISKEEQAQVIDELRFHFPVKQLTEIADIPRSTYYHWKEKQLEPKTDRPLKELITSIFKEHKGRYGYRRIENELRNLGHEVNHKKVYRLMKELGLQSTVKMKKYRSYKGKVGQTAPNILNRNFKADQPNQKWVTDITEFKLFGEKLYLSPVLDLFNGEIITYTIGSRPTYSLVNNMLDQAFERLHPSDELVMHSDQGWHYQMAPYRKKLKDHQVTQSMSRKGNCHDNAVMENFFGIMKSEFLYLREFESVAHFKQELEEYIHYYNHKRIKSKLRISPISYRARFQELA</sequence>
<feature type="domain" description="Integrase catalytic" evidence="3">
    <location>
        <begin position="283"/>
        <end position="444"/>
    </location>
</feature>
<protein>
    <submittedName>
        <fullName evidence="4">IS150-type transposase orfAB</fullName>
    </submittedName>
</protein>
<evidence type="ECO:0000259" key="3">
    <source>
        <dbReference type="PROSITE" id="PS50994"/>
    </source>
</evidence>
<dbReference type="Pfam" id="PF13518">
    <property type="entry name" value="HTH_28"/>
    <property type="match status" value="1"/>
</dbReference>
<dbReference type="AlphaFoldDB" id="I0JHH0"/>
<dbReference type="GO" id="GO:0015074">
    <property type="term" value="P:DNA integration"/>
    <property type="evidence" value="ECO:0007669"/>
    <property type="project" value="InterPro"/>
</dbReference>
<dbReference type="PANTHER" id="PTHR46889">
    <property type="entry name" value="TRANSPOSASE INSF FOR INSERTION SEQUENCE IS3B-RELATED"/>
    <property type="match status" value="1"/>
</dbReference>
<dbReference type="Proteomes" id="UP000007397">
    <property type="component" value="Chromosome"/>
</dbReference>
<dbReference type="Pfam" id="PF00665">
    <property type="entry name" value="rve"/>
    <property type="match status" value="1"/>
</dbReference>
<dbReference type="InterPro" id="IPR036388">
    <property type="entry name" value="WH-like_DNA-bd_sf"/>
</dbReference>
<dbReference type="InterPro" id="IPR055247">
    <property type="entry name" value="InsJ-like_HTH"/>
</dbReference>
<dbReference type="Gene3D" id="1.10.10.10">
    <property type="entry name" value="Winged helix-like DNA-binding domain superfamily/Winged helix DNA-binding domain"/>
    <property type="match status" value="1"/>
</dbReference>
<dbReference type="Gene3D" id="3.30.420.10">
    <property type="entry name" value="Ribonuclease H-like superfamily/Ribonuclease H"/>
    <property type="match status" value="1"/>
</dbReference>
<dbReference type="eggNOG" id="COG2801">
    <property type="taxonomic scope" value="Bacteria"/>
</dbReference>
<dbReference type="SUPFAM" id="SSF48295">
    <property type="entry name" value="TrpR-like"/>
    <property type="match status" value="1"/>
</dbReference>
<comment type="function">
    <text evidence="1">Involved in the transposition of the insertion sequence.</text>
</comment>
<dbReference type="InterPro" id="IPR048020">
    <property type="entry name" value="Transpos_IS3"/>
</dbReference>
<dbReference type="STRING" id="866895.HBHAL_1210"/>
<accession>I0JHH0</accession>
<dbReference type="InterPro" id="IPR050900">
    <property type="entry name" value="Transposase_IS3/IS150/IS904"/>
</dbReference>
<dbReference type="KEGG" id="hhd:HBHAL_1210"/>
<organism evidence="4 5">
    <name type="scientific">Halobacillus halophilus (strain ATCC 35676 / DSM 2266 / JCM 20832 / KCTC 3685 / LMG 17431 / NBRC 102448 / NCIMB 2269)</name>
    <name type="common">Sporosarcina halophila</name>
    <dbReference type="NCBI Taxonomy" id="866895"/>
    <lineage>
        <taxon>Bacteria</taxon>
        <taxon>Bacillati</taxon>
        <taxon>Bacillota</taxon>
        <taxon>Bacilli</taxon>
        <taxon>Bacillales</taxon>
        <taxon>Bacillaceae</taxon>
        <taxon>Halobacillus</taxon>
    </lineage>
</organism>
<evidence type="ECO:0000256" key="1">
    <source>
        <dbReference type="ARBA" id="ARBA00002286"/>
    </source>
</evidence>
<dbReference type="InterPro" id="IPR012337">
    <property type="entry name" value="RNaseH-like_sf"/>
</dbReference>
<dbReference type="InterPro" id="IPR025948">
    <property type="entry name" value="HTH-like_dom"/>
</dbReference>
<dbReference type="HOGENOM" id="CLU_027402_17_0_9"/>
<dbReference type="Pfam" id="PF13276">
    <property type="entry name" value="HTH_21"/>
    <property type="match status" value="1"/>
</dbReference>
<evidence type="ECO:0000313" key="5">
    <source>
        <dbReference type="Proteomes" id="UP000007397"/>
    </source>
</evidence>
<dbReference type="GO" id="GO:0043565">
    <property type="term" value="F:sequence-specific DNA binding"/>
    <property type="evidence" value="ECO:0007669"/>
    <property type="project" value="InterPro"/>
</dbReference>
<name>I0JHH0_HALH3</name>
<proteinExistence type="predicted"/>
<dbReference type="InterPro" id="IPR001584">
    <property type="entry name" value="Integrase_cat-core"/>
</dbReference>
<dbReference type="InterPro" id="IPR036397">
    <property type="entry name" value="RNaseH_sf"/>
</dbReference>
<dbReference type="Pfam" id="PF13333">
    <property type="entry name" value="rve_2"/>
    <property type="match status" value="1"/>
</dbReference>
<dbReference type="PROSITE" id="PS50994">
    <property type="entry name" value="INTEGRASE"/>
    <property type="match status" value="1"/>
</dbReference>
<dbReference type="InterPro" id="IPR010921">
    <property type="entry name" value="Trp_repressor/repl_initiator"/>
</dbReference>
<keyword evidence="2" id="KW-0175">Coiled coil</keyword>
<dbReference type="NCBIfam" id="NF033516">
    <property type="entry name" value="transpos_IS3"/>
    <property type="match status" value="1"/>
</dbReference>
<dbReference type="PANTHER" id="PTHR46889:SF4">
    <property type="entry name" value="TRANSPOSASE INSO FOR INSERTION SEQUENCE ELEMENT IS911B-RELATED"/>
    <property type="match status" value="1"/>
</dbReference>
<keyword evidence="5" id="KW-1185">Reference proteome</keyword>
<reference evidence="4 5" key="1">
    <citation type="journal article" date="2013" name="Environ. Microbiol.">
        <title>Chloride and organic osmolytes: a hybrid strategy to cope with elevated salinities by the moderately halophilic, chloride-dependent bacterium Halobacillus halophilus.</title>
        <authorList>
            <person name="Saum S.H."/>
            <person name="Pfeiffer F."/>
            <person name="Palm P."/>
            <person name="Rampp M."/>
            <person name="Schuster S.C."/>
            <person name="Muller V."/>
            <person name="Oesterhelt D."/>
        </authorList>
    </citation>
    <scope>NUCLEOTIDE SEQUENCE [LARGE SCALE GENOMIC DNA]</scope>
    <source>
        <strain evidence="5">ATCC 35676 / DSM 2266 / JCM 20832 / KCTC 3685 / LMG 17431 / NBRC 102448 / NCIMB 2269</strain>
    </source>
</reference>
<gene>
    <name evidence="4" type="ordered locus">HBHAL_1210</name>
</gene>
<dbReference type="EMBL" id="HE717023">
    <property type="protein sequence ID" value="CCG43588.1"/>
    <property type="molecule type" value="Genomic_DNA"/>
</dbReference>
<feature type="coiled-coil region" evidence="2">
    <location>
        <begin position="124"/>
        <end position="151"/>
    </location>
</feature>
<evidence type="ECO:0000313" key="4">
    <source>
        <dbReference type="EMBL" id="CCG43588.1"/>
    </source>
</evidence>
<dbReference type="SUPFAM" id="SSF53098">
    <property type="entry name" value="Ribonuclease H-like"/>
    <property type="match status" value="1"/>
</dbReference>
<dbReference type="PATRIC" id="fig|866895.3.peg.211"/>